<keyword evidence="2" id="KW-1185">Reference proteome</keyword>
<evidence type="ECO:0000313" key="2">
    <source>
        <dbReference type="Proteomes" id="UP000282971"/>
    </source>
</evidence>
<dbReference type="AlphaFoldDB" id="A0A437M887"/>
<dbReference type="OrthoDB" id="7583844at2"/>
<protein>
    <submittedName>
        <fullName evidence="1">Uncharacterized protein</fullName>
    </submittedName>
</protein>
<sequence>MLTLLSGAMFSAILLFAVATIVAGVKSELPMFLRAFGIEPKPAVPPLRPGAERRVRIIREAKLAPRAGMRAAA</sequence>
<dbReference type="Proteomes" id="UP000282971">
    <property type="component" value="Unassembled WGS sequence"/>
</dbReference>
<comment type="caution">
    <text evidence="1">The sequence shown here is derived from an EMBL/GenBank/DDBJ whole genome shotgun (WGS) entry which is preliminary data.</text>
</comment>
<name>A0A437M887_9SPHN</name>
<dbReference type="EMBL" id="SACN01000001">
    <property type="protein sequence ID" value="RVT93797.1"/>
    <property type="molecule type" value="Genomic_DNA"/>
</dbReference>
<accession>A0A437M887</accession>
<evidence type="ECO:0000313" key="1">
    <source>
        <dbReference type="EMBL" id="RVT93797.1"/>
    </source>
</evidence>
<organism evidence="1 2">
    <name type="scientific">Sphingomonas crocodyli</name>
    <dbReference type="NCBI Taxonomy" id="1979270"/>
    <lineage>
        <taxon>Bacteria</taxon>
        <taxon>Pseudomonadati</taxon>
        <taxon>Pseudomonadota</taxon>
        <taxon>Alphaproteobacteria</taxon>
        <taxon>Sphingomonadales</taxon>
        <taxon>Sphingomonadaceae</taxon>
        <taxon>Sphingomonas</taxon>
    </lineage>
</organism>
<proteinExistence type="predicted"/>
<gene>
    <name evidence="1" type="ORF">EOD43_08010</name>
</gene>
<dbReference type="RefSeq" id="WP_127742776.1">
    <property type="nucleotide sequence ID" value="NZ_SACN01000001.1"/>
</dbReference>
<reference evidence="1 2" key="1">
    <citation type="submission" date="2019-01" db="EMBL/GenBank/DDBJ databases">
        <authorList>
            <person name="Chen W.-M."/>
        </authorList>
    </citation>
    <scope>NUCLEOTIDE SEQUENCE [LARGE SCALE GENOMIC DNA]</scope>
    <source>
        <strain evidence="1 2">CCP-7</strain>
    </source>
</reference>